<dbReference type="Proteomes" id="UP001152531">
    <property type="component" value="Unassembled WGS sequence"/>
</dbReference>
<protein>
    <submittedName>
        <fullName evidence="1">Oligomycin resistance ATP-dependent permease Yor1p</fullName>
    </submittedName>
</protein>
<sequence>MSFFPDDSYDSTSDTTNTYVEKPKKKKRIPSTINSESKHDMNYSKPEFETNSNASRETTQSNLPIELKNQKRLFSFLFSKDVPPVNSPEERQPYPWKRTNLISRGLLYWLYPILYKGYKRTLVPDDLYYLTEELTVEHMHEKFDNILQEHIKYYESKHLQKNPDLSNFKWPKFLIPLCLYKTFPLQYTMSCIFLGLSFVCQALSPLITRRIIDFVEFQALGFERTLNKGIGYTLGAVVLIYINGLLLNHFFHNAMVTGAQCKAILSKSLLMKSFKLSSKAKQNFSVGRITSLMTTDLSRIDLAIGFQPLVVCFPIPVIIAVVLLLTSIGVTSLSGIGLFIVSLVVCVLLTTKLFNTRELVVDFTDERIGLMREILTNLKVIKFYAWELAYKLRITKVREQEMKYLFTIKVLRNFITAYAVTLPTLTSMLSFVVLWATDSMKSPGKVFSSLSLFSILAQAIMLLPIALATGADALIGFNRLRDFFSADEYDHKLDQHLNSFEDKFFTGDAAPARNNGPYSIEVKKGKFSWENSKDSELDDDLWDLKDLTKKQKQKVLKKREKQRAKDLKNGKIPIESIQVDPNHYAVERFNGLRDVNLKIKKGEFVVITGVIGSGKSSLLNALAGFMKIIDGDLKIYDKLLLCSTPWIQNTTIRENITFGSEFDVFKYQKIIKACALEDDLKEFPARDFTEIGERGITLSGGQKARINLARAVYANPDTILLDDVLSAVDSRVGKHIIDNLFNGLLVNKTRVLATHQLSLIDNADRIVYLNGDGTIDVGTIDELSGRNANFKSLFDINVEMTEGKDIYTKPEEESNTHEEFEEGEIIGDGKIIEDEERGTNSISWDVYKKYINLGSGIFGYSAAPIFILLVCLATFFQLFTNTWLSYWTEKRFPGKSDHFYVAFYVGFAFLTVIFTAIEFTMLAYMNSRSAETLNVKAVEKVLHAPMSFVDTNPLGRILNRFTKDTDSLDNEIGEQLRLFLFPLATIIGIIILCITYLPYFAIAVPILAFAFVFISNFYQGSSREIKRLEAIQRSLVYNNFNETLTGMNTIKSYNMEHVFIKRNDQYINKMNEAYYLSIATQRWLSIHLDIVAVVFALIICMLCITQQFNISASSTGLLLSYVIQIVGLLSLTIRSMTQVETEMNSVERLYHYAFKLEQEAAYNKTEFAPPQEWPQTGFIEFKNVSLNYRPGLPLVLKDLNFNVYPGEKIGICGRTGAGKSSIMTALYRLSELQSGSILIDGLDISDMGLFELRSRLSIIPQDPVLFQGTIRKNLDPFNESTDEKLWDSLRRSGLIDSQVLDQVKVTKYDPKNKIEHDKLHKFHLDQLVDDDGENFSLGERQLIALSRALVRNSKILILDEATSSVDYETDFKIQQTIAREFSNCTILCIAHRLKTILNYDRILVMDQGEIIEKGVPLSLFNDDGIFTNMCKKANIDFDDFEQVIAY</sequence>
<evidence type="ECO:0000313" key="2">
    <source>
        <dbReference type="Proteomes" id="UP001152531"/>
    </source>
</evidence>
<gene>
    <name evidence="1" type="ORF">CLIB1444_02S05072</name>
</gene>
<proteinExistence type="predicted"/>
<evidence type="ECO:0000313" key="1">
    <source>
        <dbReference type="EMBL" id="CAH6719287.1"/>
    </source>
</evidence>
<accession>A0ACA9Y2X0</accession>
<comment type="caution">
    <text evidence="1">The sequence shown here is derived from an EMBL/GenBank/DDBJ whole genome shotgun (WGS) entry which is preliminary data.</text>
</comment>
<organism evidence="1 2">
    <name type="scientific">[Candida] jaroonii</name>
    <dbReference type="NCBI Taxonomy" id="467808"/>
    <lineage>
        <taxon>Eukaryota</taxon>
        <taxon>Fungi</taxon>
        <taxon>Dikarya</taxon>
        <taxon>Ascomycota</taxon>
        <taxon>Saccharomycotina</taxon>
        <taxon>Pichiomycetes</taxon>
        <taxon>Debaryomycetaceae</taxon>
        <taxon>Yamadazyma</taxon>
    </lineage>
</organism>
<keyword evidence="2" id="KW-1185">Reference proteome</keyword>
<reference evidence="1" key="1">
    <citation type="submission" date="2022-06" db="EMBL/GenBank/DDBJ databases">
        <authorList>
            <person name="Legras J.-L."/>
            <person name="Devillers H."/>
            <person name="Grondin C."/>
        </authorList>
    </citation>
    <scope>NUCLEOTIDE SEQUENCE</scope>
    <source>
        <strain evidence="1">CLIB 1444</strain>
    </source>
</reference>
<dbReference type="EMBL" id="CALSDN010000002">
    <property type="protein sequence ID" value="CAH6719287.1"/>
    <property type="molecule type" value="Genomic_DNA"/>
</dbReference>
<name>A0ACA9Y2X0_9ASCO</name>